<evidence type="ECO:0000313" key="1">
    <source>
        <dbReference type="EMBL" id="EDV24883.1"/>
    </source>
</evidence>
<reference evidence="1 2" key="1">
    <citation type="journal article" date="2008" name="Nature">
        <title>The Trichoplax genome and the nature of placozoans.</title>
        <authorList>
            <person name="Srivastava M."/>
            <person name="Begovic E."/>
            <person name="Chapman J."/>
            <person name="Putnam N.H."/>
            <person name="Hellsten U."/>
            <person name="Kawashima T."/>
            <person name="Kuo A."/>
            <person name="Mitros T."/>
            <person name="Salamov A."/>
            <person name="Carpenter M.L."/>
            <person name="Signorovitch A.Y."/>
            <person name="Moreno M.A."/>
            <person name="Kamm K."/>
            <person name="Grimwood J."/>
            <person name="Schmutz J."/>
            <person name="Shapiro H."/>
            <person name="Grigoriev I.V."/>
            <person name="Buss L.W."/>
            <person name="Schierwater B."/>
            <person name="Dellaporta S.L."/>
            <person name="Rokhsar D.S."/>
        </authorList>
    </citation>
    <scope>NUCLEOTIDE SEQUENCE [LARGE SCALE GENOMIC DNA]</scope>
    <source>
        <strain evidence="1 2">Grell-BS-1999</strain>
    </source>
</reference>
<dbReference type="InterPro" id="IPR039911">
    <property type="entry name" value="JIP3/JIP4"/>
</dbReference>
<dbReference type="PANTHER" id="PTHR13886">
    <property type="entry name" value="JNK/SAPK-ASSOCIATED PROTEIN"/>
    <property type="match status" value="1"/>
</dbReference>
<dbReference type="InterPro" id="IPR015943">
    <property type="entry name" value="WD40/YVTN_repeat-like_dom_sf"/>
</dbReference>
<dbReference type="AlphaFoldDB" id="B3RXM1"/>
<evidence type="ECO:0000313" key="2">
    <source>
        <dbReference type="Proteomes" id="UP000009022"/>
    </source>
</evidence>
<dbReference type="GeneID" id="6753555"/>
<dbReference type="EMBL" id="DS985245">
    <property type="protein sequence ID" value="EDV24883.1"/>
    <property type="molecule type" value="Genomic_DNA"/>
</dbReference>
<gene>
    <name evidence="1" type="ORF">TRIADDRAFT_25094</name>
</gene>
<protein>
    <recommendedName>
        <fullName evidence="3">CNH domain-containing protein</fullName>
    </recommendedName>
</protein>
<dbReference type="RefSeq" id="XP_002112773.1">
    <property type="nucleotide sequence ID" value="XM_002112737.1"/>
</dbReference>
<dbReference type="PANTHER" id="PTHR13886:SF4">
    <property type="entry name" value="JNK-INTERACTING PROTEIN 3"/>
    <property type="match status" value="1"/>
</dbReference>
<dbReference type="GO" id="GO:0005078">
    <property type="term" value="F:MAP-kinase scaffold activity"/>
    <property type="evidence" value="ECO:0007669"/>
    <property type="project" value="InterPro"/>
</dbReference>
<dbReference type="STRING" id="10228.B3RXM1"/>
<feature type="non-terminal residue" evidence="1">
    <location>
        <position position="1"/>
    </location>
</feature>
<dbReference type="CTD" id="6753555"/>
<dbReference type="eggNOG" id="KOG2077">
    <property type="taxonomic scope" value="Eukaryota"/>
</dbReference>
<dbReference type="PhylomeDB" id="B3RXM1"/>
<accession>B3RXM1</accession>
<sequence>IYVHSAVASWKKCLHSVKLPDSILSMVHIRGRVVIALSNGNLAIFHRNRRGGYWETGEYHLLRVSRSNHSVRCMTIVDETLWCGYQNQVLIFDPRNMQLLTGITVHPRKESQVRQMSCYRDGVWLSIRLDSKLRLYHSRTHECLQEINIEPFVTQMLGSSNRNFNIVRITSILATSDRLWVGTGSGVILIVPRSTHYNDINTPDDEKGVPIGSSTPTAENILYCSLAHAQLSFHGHRDSVKFILPLSTSILHTTNDDSTKSGAIAKAKRITEEDTKALVVTGGEGYIDFRLSAAELSKSNAKNRTPTLLIRKSASASSDRNHLLMWQI</sequence>
<dbReference type="Gene3D" id="2.130.10.10">
    <property type="entry name" value="YVTN repeat-like/Quinoprotein amine dehydrogenase"/>
    <property type="match status" value="1"/>
</dbReference>
<organism evidence="1 2">
    <name type="scientific">Trichoplax adhaerens</name>
    <name type="common">Trichoplax reptans</name>
    <dbReference type="NCBI Taxonomy" id="10228"/>
    <lineage>
        <taxon>Eukaryota</taxon>
        <taxon>Metazoa</taxon>
        <taxon>Placozoa</taxon>
        <taxon>Uniplacotomia</taxon>
        <taxon>Trichoplacea</taxon>
        <taxon>Trichoplacidae</taxon>
        <taxon>Trichoplax</taxon>
    </lineage>
</organism>
<dbReference type="OMA" id="RSTHYND"/>
<proteinExistence type="predicted"/>
<dbReference type="KEGG" id="tad:TRIADDRAFT_25094"/>
<dbReference type="OrthoDB" id="10256043at2759"/>
<keyword evidence="2" id="KW-1185">Reference proteome</keyword>
<dbReference type="InParanoid" id="B3RXM1"/>
<dbReference type="SUPFAM" id="SSF50998">
    <property type="entry name" value="Quinoprotein alcohol dehydrogenase-like"/>
    <property type="match status" value="1"/>
</dbReference>
<dbReference type="HOGENOM" id="CLU_003841_1_0_1"/>
<evidence type="ECO:0008006" key="3">
    <source>
        <dbReference type="Google" id="ProtNLM"/>
    </source>
</evidence>
<dbReference type="Pfam" id="PF19056">
    <property type="entry name" value="WD40_2"/>
    <property type="match status" value="1"/>
</dbReference>
<dbReference type="InterPro" id="IPR011047">
    <property type="entry name" value="Quinoprotein_ADH-like_sf"/>
</dbReference>
<name>B3RXM1_TRIAD</name>
<dbReference type="Proteomes" id="UP000009022">
    <property type="component" value="Unassembled WGS sequence"/>
</dbReference>